<dbReference type="GO" id="GO:0046872">
    <property type="term" value="F:metal ion binding"/>
    <property type="evidence" value="ECO:0007669"/>
    <property type="project" value="UniProtKB-KW"/>
</dbReference>
<comment type="similarity">
    <text evidence="1">Belongs to the TfdA dioxygenase family.</text>
</comment>
<dbReference type="SUPFAM" id="SSF51197">
    <property type="entry name" value="Clavaminate synthase-like"/>
    <property type="match status" value="1"/>
</dbReference>
<reference evidence="7 8" key="1">
    <citation type="submission" date="2017-08" db="EMBL/GenBank/DDBJ databases">
        <title>Infants hospitalized years apart are colonized by the same room-sourced microbial strains.</title>
        <authorList>
            <person name="Brooks B."/>
            <person name="Olm M.R."/>
            <person name="Firek B.A."/>
            <person name="Baker R."/>
            <person name="Thomas B.C."/>
            <person name="Morowitz M.J."/>
            <person name="Banfield J.F."/>
        </authorList>
    </citation>
    <scope>NUCLEOTIDE SEQUENCE [LARGE SCALE GENOMIC DNA]</scope>
    <source>
        <strain evidence="7">S2_005_003_R2_47</strain>
    </source>
</reference>
<keyword evidence="3 7" id="KW-0223">Dioxygenase</keyword>
<evidence type="ECO:0000259" key="6">
    <source>
        <dbReference type="Pfam" id="PF02668"/>
    </source>
</evidence>
<gene>
    <name evidence="7" type="ORF">DI569_02735</name>
</gene>
<dbReference type="AlphaFoldDB" id="A0A2W5L3G7"/>
<dbReference type="Proteomes" id="UP000248597">
    <property type="component" value="Unassembled WGS sequence"/>
</dbReference>
<dbReference type="EMBL" id="QFPJ01000004">
    <property type="protein sequence ID" value="PZQ23901.1"/>
    <property type="molecule type" value="Genomic_DNA"/>
</dbReference>
<dbReference type="GO" id="GO:0006790">
    <property type="term" value="P:sulfur compound metabolic process"/>
    <property type="evidence" value="ECO:0007669"/>
    <property type="project" value="TreeGrafter"/>
</dbReference>
<evidence type="ECO:0000313" key="8">
    <source>
        <dbReference type="Proteomes" id="UP000248597"/>
    </source>
</evidence>
<evidence type="ECO:0000256" key="3">
    <source>
        <dbReference type="ARBA" id="ARBA00022964"/>
    </source>
</evidence>
<dbReference type="Pfam" id="PF02668">
    <property type="entry name" value="TauD"/>
    <property type="match status" value="1"/>
</dbReference>
<dbReference type="InterPro" id="IPR042098">
    <property type="entry name" value="TauD-like_sf"/>
</dbReference>
<keyword evidence="2" id="KW-0479">Metal-binding</keyword>
<proteinExistence type="inferred from homology"/>
<evidence type="ECO:0000256" key="5">
    <source>
        <dbReference type="ARBA" id="ARBA00023004"/>
    </source>
</evidence>
<dbReference type="PANTHER" id="PTHR30468">
    <property type="entry name" value="ALPHA-KETOGLUTARATE-DEPENDENT SULFONATE DIOXYGENASE"/>
    <property type="match status" value="1"/>
</dbReference>
<evidence type="ECO:0000256" key="2">
    <source>
        <dbReference type="ARBA" id="ARBA00022723"/>
    </source>
</evidence>
<protein>
    <submittedName>
        <fullName evidence="7">Taurine dioxygenase</fullName>
    </submittedName>
</protein>
<dbReference type="GO" id="GO:0005737">
    <property type="term" value="C:cytoplasm"/>
    <property type="evidence" value="ECO:0007669"/>
    <property type="project" value="TreeGrafter"/>
</dbReference>
<dbReference type="PANTHER" id="PTHR30468:SF1">
    <property type="entry name" value="ALPHA-KETOGLUTARATE-DEPENDENT SULFONATE DIOXYGENASE"/>
    <property type="match status" value="1"/>
</dbReference>
<feature type="domain" description="TauD/TfdA-like" evidence="6">
    <location>
        <begin position="15"/>
        <end position="273"/>
    </location>
</feature>
<sequence length="288" mass="32090">MNVAASPKGFARLRVAPLTPHIGAEISGLDLREAQDEATIGEIRAALLAHKVIFFRDQDITAEQHIAFARRFGTLEIHPATPRDQPDPEVLHIAHGPTSKGQENAWHSDVTWRPEPSLGSILRAVEVPAVGGDTLFADMGAAFRALSPAMQDWCRTLTAVHDIARVFARRLGKDPKELHDRYPPQRHPVVRTHPETGEQALYVNTAFTSHVEGLSEQESGGLLAHLYAQAAVPEIQCRFRWDANAMAFWDNRAVQHYAASDYFPAVRRMERVTVAGDRPFYRDERPGS</sequence>
<dbReference type="InterPro" id="IPR051323">
    <property type="entry name" value="AtsK-like"/>
</dbReference>
<keyword evidence="4" id="KW-0560">Oxidoreductase</keyword>
<accession>A0A2W5L3G7</accession>
<evidence type="ECO:0000256" key="4">
    <source>
        <dbReference type="ARBA" id="ARBA00023002"/>
    </source>
</evidence>
<evidence type="ECO:0000256" key="1">
    <source>
        <dbReference type="ARBA" id="ARBA00005896"/>
    </source>
</evidence>
<dbReference type="Gene3D" id="3.60.130.10">
    <property type="entry name" value="Clavaminate synthase-like"/>
    <property type="match status" value="1"/>
</dbReference>
<keyword evidence="5" id="KW-0408">Iron</keyword>
<comment type="caution">
    <text evidence="7">The sequence shown here is derived from an EMBL/GenBank/DDBJ whole genome shotgun (WGS) entry which is preliminary data.</text>
</comment>
<evidence type="ECO:0000313" key="7">
    <source>
        <dbReference type="EMBL" id="PZQ23901.1"/>
    </source>
</evidence>
<name>A0A2W5L3G7_SPHMC</name>
<dbReference type="GO" id="GO:0000908">
    <property type="term" value="F:taurine dioxygenase activity"/>
    <property type="evidence" value="ECO:0007669"/>
    <property type="project" value="TreeGrafter"/>
</dbReference>
<organism evidence="7 8">
    <name type="scientific">Sphingopyxis macrogoltabida</name>
    <name type="common">Sphingomonas macrogoltabidus</name>
    <dbReference type="NCBI Taxonomy" id="33050"/>
    <lineage>
        <taxon>Bacteria</taxon>
        <taxon>Pseudomonadati</taxon>
        <taxon>Pseudomonadota</taxon>
        <taxon>Alphaproteobacteria</taxon>
        <taxon>Sphingomonadales</taxon>
        <taxon>Sphingomonadaceae</taxon>
        <taxon>Sphingopyxis</taxon>
    </lineage>
</organism>
<dbReference type="InterPro" id="IPR003819">
    <property type="entry name" value="TauD/TfdA-like"/>
</dbReference>